<dbReference type="AlphaFoldDB" id="A0A0E9UHP1"/>
<name>A0A0E9UHP1_ANGAN</name>
<accession>A0A0E9UHP1</accession>
<sequence length="76" mass="9179">MNNTEYCTYTRQNCSRYFQLDGNLCKTLFKMVSHLQKKKKVTFPDVYVTFIFTYVNVYKNYQTCVFSSFCFLKFTV</sequence>
<evidence type="ECO:0000313" key="1">
    <source>
        <dbReference type="EMBL" id="JAH65297.1"/>
    </source>
</evidence>
<protein>
    <submittedName>
        <fullName evidence="1">Uncharacterized protein</fullName>
    </submittedName>
</protein>
<dbReference type="EMBL" id="GBXM01043280">
    <property type="protein sequence ID" value="JAH65297.1"/>
    <property type="molecule type" value="Transcribed_RNA"/>
</dbReference>
<proteinExistence type="predicted"/>
<reference evidence="1" key="1">
    <citation type="submission" date="2014-11" db="EMBL/GenBank/DDBJ databases">
        <authorList>
            <person name="Amaro Gonzalez C."/>
        </authorList>
    </citation>
    <scope>NUCLEOTIDE SEQUENCE</scope>
</reference>
<reference evidence="1" key="2">
    <citation type="journal article" date="2015" name="Fish Shellfish Immunol.">
        <title>Early steps in the European eel (Anguilla anguilla)-Vibrio vulnificus interaction in the gills: Role of the RtxA13 toxin.</title>
        <authorList>
            <person name="Callol A."/>
            <person name="Pajuelo D."/>
            <person name="Ebbesson L."/>
            <person name="Teles M."/>
            <person name="MacKenzie S."/>
            <person name="Amaro C."/>
        </authorList>
    </citation>
    <scope>NUCLEOTIDE SEQUENCE</scope>
</reference>
<organism evidence="1">
    <name type="scientific">Anguilla anguilla</name>
    <name type="common">European freshwater eel</name>
    <name type="synonym">Muraena anguilla</name>
    <dbReference type="NCBI Taxonomy" id="7936"/>
    <lineage>
        <taxon>Eukaryota</taxon>
        <taxon>Metazoa</taxon>
        <taxon>Chordata</taxon>
        <taxon>Craniata</taxon>
        <taxon>Vertebrata</taxon>
        <taxon>Euteleostomi</taxon>
        <taxon>Actinopterygii</taxon>
        <taxon>Neopterygii</taxon>
        <taxon>Teleostei</taxon>
        <taxon>Anguilliformes</taxon>
        <taxon>Anguillidae</taxon>
        <taxon>Anguilla</taxon>
    </lineage>
</organism>